<dbReference type="RefSeq" id="WP_096872020.1">
    <property type="nucleotide sequence ID" value="NZ_CP010715.1"/>
</dbReference>
<dbReference type="EMBL" id="CP010767">
    <property type="protein sequence ID" value="ATG44242.1"/>
    <property type="molecule type" value="Genomic_DNA"/>
</dbReference>
<proteinExistence type="predicted"/>
<protein>
    <submittedName>
        <fullName evidence="1">Uncharacterized protein</fullName>
    </submittedName>
</protein>
<dbReference type="AlphaFoldDB" id="A0AAN1GS93"/>
<reference evidence="1 2" key="1">
    <citation type="journal article" date="2017" name="Front. Microbiol.">
        <title>Phaeobacter piscinae sp. nov., a species of the Roseobacter group and potential aquaculture probiont.</title>
        <authorList>
            <person name="Sonnenschein E.C."/>
            <person name="Phippen C.B.W."/>
            <person name="Nielsen K.F."/>
            <person name="Mateiu R.V."/>
            <person name="Melchiorsen J."/>
            <person name="Gram L."/>
            <person name="Overmann J."/>
            <person name="Freese H.M."/>
        </authorList>
    </citation>
    <scope>NUCLEOTIDE SEQUENCE [LARGE SCALE GENOMIC DNA]</scope>
    <source>
        <strain evidence="1 2">P13</strain>
    </source>
</reference>
<gene>
    <name evidence="1" type="ORF">PhaeoP13_02321</name>
</gene>
<organism evidence="1 2">
    <name type="scientific">Phaeobacter piscinae</name>
    <dbReference type="NCBI Taxonomy" id="1580596"/>
    <lineage>
        <taxon>Bacteria</taxon>
        <taxon>Pseudomonadati</taxon>
        <taxon>Pseudomonadota</taxon>
        <taxon>Alphaproteobacteria</taxon>
        <taxon>Rhodobacterales</taxon>
        <taxon>Roseobacteraceae</taxon>
        <taxon>Phaeobacter</taxon>
    </lineage>
</organism>
<name>A0AAN1GS93_9RHOB</name>
<accession>A0AAN1GS93</accession>
<evidence type="ECO:0000313" key="2">
    <source>
        <dbReference type="Proteomes" id="UP000218606"/>
    </source>
</evidence>
<sequence>MPVRSNAAFLDAENVVLCSDFEELSASRVSLFLRELGKEVVAARILDGPMSLGKTRDFNVLAVISGIEIKSATQECAIGTVPYGNGVVSEIQTTANKLLDGFEHPNPVINAALGDTLWVSSNYYHRSLNWITVVIAIRAPSAHQLDFTMMRLFDLPETTCSQNLACLAR</sequence>
<dbReference type="Proteomes" id="UP000218606">
    <property type="component" value="Chromosome"/>
</dbReference>
<evidence type="ECO:0000313" key="1">
    <source>
        <dbReference type="EMBL" id="ATG44242.1"/>
    </source>
</evidence>